<name>A0A075WMS7_ARCFL</name>
<dbReference type="InterPro" id="IPR010172">
    <property type="entry name" value="CRISPR-assoc_prot_TM1791"/>
</dbReference>
<dbReference type="Pfam" id="PF03787">
    <property type="entry name" value="RAMPs"/>
    <property type="match status" value="1"/>
</dbReference>
<dbReference type="PANTHER" id="PTHR39965">
    <property type="entry name" value="CRISPR SYSTEM CMR SUBUNIT CMR6"/>
    <property type="match status" value="1"/>
</dbReference>
<dbReference type="HOGENOM" id="CLU_053305_2_1_2"/>
<dbReference type="NCBIfam" id="TIGR01898">
    <property type="entry name" value="cas_TM1791_cmr6"/>
    <property type="match status" value="1"/>
</dbReference>
<evidence type="ECO:0000256" key="1">
    <source>
        <dbReference type="ARBA" id="ARBA00023118"/>
    </source>
</evidence>
<sequence>MKSNVVVKYPVNSELANYAEKFWKKELAIYNLSLILNKMTPFVKRRSESYKSSLSAVKEIFKNVDDFQNFLNSVLRRSLDEYRVFFENYERLFNSFSSKIFSMRTKSRLVVGLGDESVYETSIRLHRNYGVPYIPGSALKGVAKHYAFSILARENGDEILRIYESVKEDLKARIAKRDKIKKNDVPEDYYLTAAVIQELFEKKFDELGAIRNTRVEIGDTVISVGDIVKIFGTQKEEGSVIFFDAFPTPEQLKDKPNLELDIMNPHYQPYYQHGEPPGDWHSPNPIFFLTVPAGVEFTFAVASRDLDDLAEKAEKLLKEALKKFGVGAKTSLGYGRFDARDDR</sequence>
<proteinExistence type="predicted"/>
<evidence type="ECO:0000259" key="2">
    <source>
        <dbReference type="Pfam" id="PF03787"/>
    </source>
</evidence>
<dbReference type="Proteomes" id="UP000028501">
    <property type="component" value="Chromosome"/>
</dbReference>
<feature type="domain" description="CRISPR type III-associated protein" evidence="2">
    <location>
        <begin position="104"/>
        <end position="337"/>
    </location>
</feature>
<gene>
    <name evidence="3" type="ORF">AFULGI_00021160</name>
</gene>
<evidence type="ECO:0000313" key="3">
    <source>
        <dbReference type="EMBL" id="AIG98858.1"/>
    </source>
</evidence>
<evidence type="ECO:0000313" key="4">
    <source>
        <dbReference type="Proteomes" id="UP000028501"/>
    </source>
</evidence>
<accession>A0A075WMS7</accession>
<organism evidence="3 4">
    <name type="scientific">Archaeoglobus fulgidus DSM 8774</name>
    <dbReference type="NCBI Taxonomy" id="1344584"/>
    <lineage>
        <taxon>Archaea</taxon>
        <taxon>Methanobacteriati</taxon>
        <taxon>Methanobacteriota</taxon>
        <taxon>Archaeoglobi</taxon>
        <taxon>Archaeoglobales</taxon>
        <taxon>Archaeoglobaceae</taxon>
        <taxon>Archaeoglobus</taxon>
    </lineage>
</organism>
<protein>
    <submittedName>
        <fullName evidence="3">CRISPR type III-B/RAMP module RAMP protein Cmr6</fullName>
    </submittedName>
</protein>
<dbReference type="KEGG" id="afg:AFULGI_00021160"/>
<dbReference type="AlphaFoldDB" id="A0A075WMS7"/>
<dbReference type="GO" id="GO:0051607">
    <property type="term" value="P:defense response to virus"/>
    <property type="evidence" value="ECO:0007669"/>
    <property type="project" value="UniProtKB-KW"/>
</dbReference>
<dbReference type="RefSeq" id="WP_010879354.1">
    <property type="nucleotide sequence ID" value="NZ_CP006577.1"/>
</dbReference>
<dbReference type="InterPro" id="IPR005537">
    <property type="entry name" value="RAMP_III_fam"/>
</dbReference>
<reference evidence="3 4" key="1">
    <citation type="submission" date="2013-07" db="EMBL/GenBank/DDBJ databases">
        <title>Genome of Archaeoglobus fulgidus.</title>
        <authorList>
            <person name="Fiebig A."/>
            <person name="Birkeland N.-K."/>
        </authorList>
    </citation>
    <scope>NUCLEOTIDE SEQUENCE [LARGE SCALE GENOMIC DNA]</scope>
    <source>
        <strain evidence="3 4">DSM 8774</strain>
    </source>
</reference>
<dbReference type="SMR" id="A0A075WMS7"/>
<keyword evidence="1" id="KW-0051">Antiviral defense</keyword>
<dbReference type="GeneID" id="24795602"/>
<dbReference type="CDD" id="cd09661">
    <property type="entry name" value="Cmr6_III-B"/>
    <property type="match status" value="1"/>
</dbReference>
<dbReference type="EMBL" id="CP006577">
    <property type="protein sequence ID" value="AIG98858.1"/>
    <property type="molecule type" value="Genomic_DNA"/>
</dbReference>
<dbReference type="PANTHER" id="PTHR39965:SF1">
    <property type="entry name" value="CRISPR SYSTEM CMR SUBUNIT CMR6"/>
    <property type="match status" value="1"/>
</dbReference>